<evidence type="ECO:0000313" key="3">
    <source>
        <dbReference type="Proteomes" id="UP000292447"/>
    </source>
</evidence>
<accession>A0A4P6XKS8</accession>
<keyword evidence="1" id="KW-0812">Transmembrane</keyword>
<protein>
    <submittedName>
        <fullName evidence="2">Uncharacterized protein</fullName>
    </submittedName>
</protein>
<dbReference type="EMBL" id="CP034456">
    <property type="protein sequence ID" value="QBM86766.1"/>
    <property type="molecule type" value="Genomic_DNA"/>
</dbReference>
<sequence>MDYDHFFRPVGLALDVMANLQFRLDMDGAGGARQADQAAVAEAIRVPHTLETRRHHGGQLVRPVWCFGFVPLPAVNYTLLWRRYGPSDLRQAAIRTSEIISLVIKAVFRALIYIASVYYWLRFVFTSISTCGNMVTYSQSFFWDIFTFSLRNYPSLLERHAELLSATKVTSQPTISMDSLQQFMFDAAALKIHVSCILANETTSCELMSNSLIFKLCDILTQCYPFLESLPLVCLTLTTICLYILYALGAQVLNINIVCLVTYITWKRQFPLTKFVIELIKTVWLGSVTNVI</sequence>
<keyword evidence="3" id="KW-1185">Reference proteome</keyword>
<dbReference type="AlphaFoldDB" id="A0A4P6XKS8"/>
<evidence type="ECO:0000256" key="1">
    <source>
        <dbReference type="SAM" id="Phobius"/>
    </source>
</evidence>
<gene>
    <name evidence="2" type="ORF">METSCH_A14130</name>
</gene>
<keyword evidence="1" id="KW-1133">Transmembrane helix</keyword>
<feature type="transmembrane region" description="Helical" evidence="1">
    <location>
        <begin position="243"/>
        <end position="266"/>
    </location>
</feature>
<dbReference type="Proteomes" id="UP000292447">
    <property type="component" value="Chromosome I"/>
</dbReference>
<feature type="transmembrane region" description="Helical" evidence="1">
    <location>
        <begin position="102"/>
        <end position="121"/>
    </location>
</feature>
<proteinExistence type="predicted"/>
<organism evidence="2 3">
    <name type="scientific">Metschnikowia aff. pulcherrima</name>
    <dbReference type="NCBI Taxonomy" id="2163413"/>
    <lineage>
        <taxon>Eukaryota</taxon>
        <taxon>Fungi</taxon>
        <taxon>Dikarya</taxon>
        <taxon>Ascomycota</taxon>
        <taxon>Saccharomycotina</taxon>
        <taxon>Pichiomycetes</taxon>
        <taxon>Metschnikowiaceae</taxon>
        <taxon>Metschnikowia</taxon>
    </lineage>
</organism>
<reference evidence="3" key="1">
    <citation type="submission" date="2019-03" db="EMBL/GenBank/DDBJ databases">
        <title>Snf2 controls pulcherriminic acid biosynthesis and connects pigmentation and antifungal activity of the yeast Metschnikowia pulcherrima.</title>
        <authorList>
            <person name="Gore-Lloyd D."/>
            <person name="Sumann I."/>
            <person name="Brachmann A.O."/>
            <person name="Schneeberger K."/>
            <person name="Ortiz-Merino R.A."/>
            <person name="Moreno-Beltran M."/>
            <person name="Schlaefli M."/>
            <person name="Kirner P."/>
            <person name="Santos Kron A."/>
            <person name="Wolfe K.H."/>
            <person name="Piel J."/>
            <person name="Ahrens C.H."/>
            <person name="Henk D."/>
            <person name="Freimoser F.M."/>
        </authorList>
    </citation>
    <scope>NUCLEOTIDE SEQUENCE [LARGE SCALE GENOMIC DNA]</scope>
    <source>
        <strain evidence="3">APC 1.2</strain>
    </source>
</reference>
<evidence type="ECO:0000313" key="2">
    <source>
        <dbReference type="EMBL" id="QBM86766.1"/>
    </source>
</evidence>
<name>A0A4P6XKS8_9ASCO</name>
<keyword evidence="1" id="KW-0472">Membrane</keyword>